<keyword evidence="2" id="KW-1133">Transmembrane helix</keyword>
<organism evidence="3 4">
    <name type="scientific">Aquilegia coerulea</name>
    <name type="common">Rocky mountain columbine</name>
    <dbReference type="NCBI Taxonomy" id="218851"/>
    <lineage>
        <taxon>Eukaryota</taxon>
        <taxon>Viridiplantae</taxon>
        <taxon>Streptophyta</taxon>
        <taxon>Embryophyta</taxon>
        <taxon>Tracheophyta</taxon>
        <taxon>Spermatophyta</taxon>
        <taxon>Magnoliopsida</taxon>
        <taxon>Ranunculales</taxon>
        <taxon>Ranunculaceae</taxon>
        <taxon>Thalictroideae</taxon>
        <taxon>Aquilegia</taxon>
    </lineage>
</organism>
<gene>
    <name evidence="3" type="ORF">AQUCO_00900429v1</name>
</gene>
<dbReference type="Proteomes" id="UP000230069">
    <property type="component" value="Unassembled WGS sequence"/>
</dbReference>
<evidence type="ECO:0000313" key="4">
    <source>
        <dbReference type="Proteomes" id="UP000230069"/>
    </source>
</evidence>
<evidence type="ECO:0000256" key="2">
    <source>
        <dbReference type="SAM" id="Phobius"/>
    </source>
</evidence>
<evidence type="ECO:0000256" key="1">
    <source>
        <dbReference type="SAM" id="MobiDB-lite"/>
    </source>
</evidence>
<protein>
    <submittedName>
        <fullName evidence="3">Uncharacterized protein</fullName>
    </submittedName>
</protein>
<accession>A0A2G5EDP2</accession>
<dbReference type="AlphaFoldDB" id="A0A2G5EDP2"/>
<feature type="transmembrane region" description="Helical" evidence="2">
    <location>
        <begin position="128"/>
        <end position="149"/>
    </location>
</feature>
<keyword evidence="2" id="KW-0472">Membrane</keyword>
<dbReference type="EMBL" id="KZ305026">
    <property type="protein sequence ID" value="PIA53831.1"/>
    <property type="molecule type" value="Genomic_DNA"/>
</dbReference>
<evidence type="ECO:0000313" key="3">
    <source>
        <dbReference type="EMBL" id="PIA53831.1"/>
    </source>
</evidence>
<keyword evidence="4" id="KW-1185">Reference proteome</keyword>
<feature type="transmembrane region" description="Helical" evidence="2">
    <location>
        <begin position="212"/>
        <end position="233"/>
    </location>
</feature>
<sequence length="237" mass="26543">MTMDQEILFPEIDWFKTQNQMQSTEENFIDDRLLAVEKNDTSENEDGGRRRTPDASMACENLDSSTLANDNTSVGLLQDTTAVYEERFKKMSEDLKLQKDVVIKMDGYIQGMKKGIGRESHVKKTKDIITILLLATTVLIGYNIGLFRLGKKCLHYVAVFMSLSVVGVIAFGWAAISTMVEPCKDELTDPLVPPVLPDTNASGRKCQCECRYMFPTVVVCLFGIGYTGVTYYVSLKC</sequence>
<feature type="compositionally biased region" description="Basic and acidic residues" evidence="1">
    <location>
        <begin position="36"/>
        <end position="53"/>
    </location>
</feature>
<proteinExistence type="predicted"/>
<dbReference type="InParanoid" id="A0A2G5EDP2"/>
<keyword evidence="2" id="KW-0812">Transmembrane</keyword>
<reference evidence="3 4" key="1">
    <citation type="submission" date="2017-09" db="EMBL/GenBank/DDBJ databases">
        <title>WGS assembly of Aquilegia coerulea Goldsmith.</title>
        <authorList>
            <person name="Hodges S."/>
            <person name="Kramer E."/>
            <person name="Nordborg M."/>
            <person name="Tomkins J."/>
            <person name="Borevitz J."/>
            <person name="Derieg N."/>
            <person name="Yan J."/>
            <person name="Mihaltcheva S."/>
            <person name="Hayes R.D."/>
            <person name="Rokhsar D."/>
        </authorList>
    </citation>
    <scope>NUCLEOTIDE SEQUENCE [LARGE SCALE GENOMIC DNA]</scope>
    <source>
        <strain evidence="4">cv. Goldsmith</strain>
    </source>
</reference>
<feature type="region of interest" description="Disordered" evidence="1">
    <location>
        <begin position="36"/>
        <end position="56"/>
    </location>
</feature>
<feature type="transmembrane region" description="Helical" evidence="2">
    <location>
        <begin position="155"/>
        <end position="176"/>
    </location>
</feature>
<name>A0A2G5EDP2_AQUCA</name>